<dbReference type="Pfam" id="PF00067">
    <property type="entry name" value="p450"/>
    <property type="match status" value="1"/>
</dbReference>
<keyword evidence="11" id="KW-1185">Reference proteome</keyword>
<dbReference type="SUPFAM" id="SSF48264">
    <property type="entry name" value="Cytochrome P450"/>
    <property type="match status" value="1"/>
</dbReference>
<dbReference type="GO" id="GO:0016705">
    <property type="term" value="F:oxidoreductase activity, acting on paired donors, with incorporation or reduction of molecular oxygen"/>
    <property type="evidence" value="ECO:0007669"/>
    <property type="project" value="InterPro"/>
</dbReference>
<keyword evidence="9" id="KW-0472">Membrane</keyword>
<dbReference type="InterPro" id="IPR036396">
    <property type="entry name" value="Cyt_P450_sf"/>
</dbReference>
<keyword evidence="9" id="KW-0812">Transmembrane</keyword>
<evidence type="ECO:0000256" key="6">
    <source>
        <dbReference type="ARBA" id="ARBA00023033"/>
    </source>
</evidence>
<evidence type="ECO:0000256" key="5">
    <source>
        <dbReference type="ARBA" id="ARBA00023004"/>
    </source>
</evidence>
<dbReference type="FunFam" id="1.10.630.10:FF:000026">
    <property type="entry name" value="Cytochrome P450 82C4"/>
    <property type="match status" value="1"/>
</dbReference>
<reference evidence="10 11" key="1">
    <citation type="submission" date="2018-09" db="EMBL/GenBank/DDBJ databases">
        <title>A high-quality reference genome of wild soybean provides a powerful tool to mine soybean genomes.</title>
        <authorList>
            <person name="Xie M."/>
            <person name="Chung C.Y.L."/>
            <person name="Li M.-W."/>
            <person name="Wong F.-L."/>
            <person name="Chan T.-F."/>
            <person name="Lam H.-M."/>
        </authorList>
    </citation>
    <scope>NUCLEOTIDE SEQUENCE [LARGE SCALE GENOMIC DNA]</scope>
    <source>
        <strain evidence="11">cv. W05</strain>
        <tissue evidence="10">Hypocotyl of etiolated seedlings</tissue>
    </source>
</reference>
<keyword evidence="9" id="KW-1133">Transmembrane helix</keyword>
<feature type="transmembrane region" description="Helical" evidence="9">
    <location>
        <begin position="6"/>
        <end position="28"/>
    </location>
</feature>
<keyword evidence="5 7" id="KW-0408">Iron</keyword>
<evidence type="ECO:0000256" key="9">
    <source>
        <dbReference type="SAM" id="Phobius"/>
    </source>
</evidence>
<dbReference type="Gene3D" id="1.10.630.10">
    <property type="entry name" value="Cytochrome P450"/>
    <property type="match status" value="1"/>
</dbReference>
<dbReference type="Gramene" id="XM_028382175.1">
    <property type="protein sequence ID" value="XP_028237976.1"/>
    <property type="gene ID" value="LOC114417071"/>
</dbReference>
<accession>A0A445M305</accession>
<feature type="binding site" description="axial binding residue" evidence="7">
    <location>
        <position position="463"/>
    </location>
    <ligand>
        <name>heme</name>
        <dbReference type="ChEBI" id="CHEBI:30413"/>
    </ligand>
    <ligandPart>
        <name>Fe</name>
        <dbReference type="ChEBI" id="CHEBI:18248"/>
    </ligandPart>
</feature>
<keyword evidence="2 7" id="KW-0349">Heme</keyword>
<dbReference type="InterPro" id="IPR001128">
    <property type="entry name" value="Cyt_P450"/>
</dbReference>
<evidence type="ECO:0000313" key="10">
    <source>
        <dbReference type="EMBL" id="RZC29833.1"/>
    </source>
</evidence>
<evidence type="ECO:0000256" key="8">
    <source>
        <dbReference type="RuleBase" id="RU000461"/>
    </source>
</evidence>
<dbReference type="AlphaFoldDB" id="A0A445M305"/>
<dbReference type="PROSITE" id="PS00086">
    <property type="entry name" value="CYTOCHROME_P450"/>
    <property type="match status" value="1"/>
</dbReference>
<evidence type="ECO:0000256" key="1">
    <source>
        <dbReference type="ARBA" id="ARBA00010617"/>
    </source>
</evidence>
<dbReference type="InterPro" id="IPR050651">
    <property type="entry name" value="Plant_Cytochrome_P450_Monoox"/>
</dbReference>
<dbReference type="Proteomes" id="UP000289340">
    <property type="component" value="Chromosome 1"/>
</dbReference>
<dbReference type="InterPro" id="IPR002401">
    <property type="entry name" value="Cyt_P450_E_grp-I"/>
</dbReference>
<comment type="caution">
    <text evidence="10">The sequence shown here is derived from an EMBL/GenBank/DDBJ whole genome shotgun (WGS) entry which is preliminary data.</text>
</comment>
<evidence type="ECO:0000256" key="2">
    <source>
        <dbReference type="ARBA" id="ARBA00022617"/>
    </source>
</evidence>
<evidence type="ECO:0000256" key="3">
    <source>
        <dbReference type="ARBA" id="ARBA00022723"/>
    </source>
</evidence>
<proteinExistence type="inferred from homology"/>
<protein>
    <submittedName>
        <fullName evidence="10">Cytochrome P450 82A4</fullName>
    </submittedName>
</protein>
<dbReference type="PRINTS" id="PR00463">
    <property type="entry name" value="EP450I"/>
</dbReference>
<organism evidence="10 11">
    <name type="scientific">Glycine soja</name>
    <name type="common">Wild soybean</name>
    <dbReference type="NCBI Taxonomy" id="3848"/>
    <lineage>
        <taxon>Eukaryota</taxon>
        <taxon>Viridiplantae</taxon>
        <taxon>Streptophyta</taxon>
        <taxon>Embryophyta</taxon>
        <taxon>Tracheophyta</taxon>
        <taxon>Spermatophyta</taxon>
        <taxon>Magnoliopsida</taxon>
        <taxon>eudicotyledons</taxon>
        <taxon>Gunneridae</taxon>
        <taxon>Pentapetalae</taxon>
        <taxon>rosids</taxon>
        <taxon>fabids</taxon>
        <taxon>Fabales</taxon>
        <taxon>Fabaceae</taxon>
        <taxon>Papilionoideae</taxon>
        <taxon>50 kb inversion clade</taxon>
        <taxon>NPAAA clade</taxon>
        <taxon>indigoferoid/millettioid clade</taxon>
        <taxon>Phaseoleae</taxon>
        <taxon>Glycine</taxon>
        <taxon>Glycine subgen. Soja</taxon>
    </lineage>
</organism>
<keyword evidence="3 7" id="KW-0479">Metal-binding</keyword>
<sequence length="526" mass="58730">MELVLHFLNTTTIGVVSLIFLLCLFLYGPLKKVHGSSKEAPTVGGAWPIFGHLPLLIGSKSPHKALGALAEKHGPLFTIKLGVKKALVVSDWEMARECFTTNDVAVSARPKLLVAELMCYNNAMLLVAPYGPYWRELRKIIVTEILSSSRVEQLQDVRVSEVQNSIVELYDVWRSQKNESDYASVELKQWFAQPIFNMVLRMVVGKRFLSATATDEKAEKCVKAVDEFMRLAGVFTVGDAIPYLRWLDFGGYEKAMKETAKELDVMISEWLEEHRQKRALGEGVDGAQDFMNVMLSSLDGKTIDGIDADTLIKSTVLTIIQAGTEASITTIIWAMCLILKNPLILEKIKAELDIQVGKDRCICESDISNLVYLQAVVKETFRLYAPGPLSSPREFAEDCTLGGYHVKKGTRLITNIWKIHTDPNVWSDPFEFKPDRFLTTHKDIDVKGHHFQLLPFGSGRRVCPGISFGLQTVHLALASFLHSFEILNPSTEPLDMTEAFGVTNTKATPLEVLVKPCLSPSCYKSM</sequence>
<dbReference type="CDD" id="cd20654">
    <property type="entry name" value="CYP82"/>
    <property type="match status" value="1"/>
</dbReference>
<dbReference type="GO" id="GO:0020037">
    <property type="term" value="F:heme binding"/>
    <property type="evidence" value="ECO:0007669"/>
    <property type="project" value="InterPro"/>
</dbReference>
<dbReference type="EMBL" id="QZWG01000001">
    <property type="protein sequence ID" value="RZC29833.1"/>
    <property type="molecule type" value="Genomic_DNA"/>
</dbReference>
<evidence type="ECO:0000256" key="7">
    <source>
        <dbReference type="PIRSR" id="PIRSR602401-1"/>
    </source>
</evidence>
<dbReference type="GO" id="GO:0005506">
    <property type="term" value="F:iron ion binding"/>
    <property type="evidence" value="ECO:0007669"/>
    <property type="project" value="InterPro"/>
</dbReference>
<dbReference type="InterPro" id="IPR017972">
    <property type="entry name" value="Cyt_P450_CS"/>
</dbReference>
<dbReference type="GO" id="GO:0004497">
    <property type="term" value="F:monooxygenase activity"/>
    <property type="evidence" value="ECO:0007669"/>
    <property type="project" value="UniProtKB-KW"/>
</dbReference>
<name>A0A445M305_GLYSO</name>
<dbReference type="PANTHER" id="PTHR47947:SF18">
    <property type="entry name" value="CYTOCHROME P450 82A2"/>
    <property type="match status" value="1"/>
</dbReference>
<dbReference type="PRINTS" id="PR00385">
    <property type="entry name" value="P450"/>
</dbReference>
<comment type="similarity">
    <text evidence="1 8">Belongs to the cytochrome P450 family.</text>
</comment>
<keyword evidence="6 8" id="KW-0503">Monooxygenase</keyword>
<dbReference type="PANTHER" id="PTHR47947">
    <property type="entry name" value="CYTOCHROME P450 82C3-RELATED"/>
    <property type="match status" value="1"/>
</dbReference>
<gene>
    <name evidence="10" type="ORF">D0Y65_001436</name>
</gene>
<comment type="cofactor">
    <cofactor evidence="7">
        <name>heme</name>
        <dbReference type="ChEBI" id="CHEBI:30413"/>
    </cofactor>
</comment>
<evidence type="ECO:0000256" key="4">
    <source>
        <dbReference type="ARBA" id="ARBA00023002"/>
    </source>
</evidence>
<keyword evidence="4 8" id="KW-0560">Oxidoreductase</keyword>
<evidence type="ECO:0000313" key="11">
    <source>
        <dbReference type="Proteomes" id="UP000289340"/>
    </source>
</evidence>